<gene>
    <name evidence="1" type="ORF">DM860_009152</name>
</gene>
<organism evidence="1 2">
    <name type="scientific">Cuscuta australis</name>
    <dbReference type="NCBI Taxonomy" id="267555"/>
    <lineage>
        <taxon>Eukaryota</taxon>
        <taxon>Viridiplantae</taxon>
        <taxon>Streptophyta</taxon>
        <taxon>Embryophyta</taxon>
        <taxon>Tracheophyta</taxon>
        <taxon>Spermatophyta</taxon>
        <taxon>Magnoliopsida</taxon>
        <taxon>eudicotyledons</taxon>
        <taxon>Gunneridae</taxon>
        <taxon>Pentapetalae</taxon>
        <taxon>asterids</taxon>
        <taxon>lamiids</taxon>
        <taxon>Solanales</taxon>
        <taxon>Convolvulaceae</taxon>
        <taxon>Cuscuteae</taxon>
        <taxon>Cuscuta</taxon>
        <taxon>Cuscuta subgen. Grammica</taxon>
        <taxon>Cuscuta sect. Cleistogrammica</taxon>
    </lineage>
</organism>
<sequence length="133" mass="14601">MNQRSTSRSYCSSSTLKVMQLYEKTMHSHNCSEIHLSWSSYPLGQQLLRTWSTGASPRIGCVADYPAELSKLVLEERKTGNANRPNQTSVVCALSAGGHGGMLQLGKCIHGYMLRTGLPYDSFTSNALINIMA</sequence>
<dbReference type="AlphaFoldDB" id="A0A328DA90"/>
<evidence type="ECO:0000313" key="1">
    <source>
        <dbReference type="EMBL" id="RAL42645.1"/>
    </source>
</evidence>
<accession>A0A328DA90</accession>
<dbReference type="EMBL" id="NQVE01000162">
    <property type="protein sequence ID" value="RAL42645.1"/>
    <property type="molecule type" value="Genomic_DNA"/>
</dbReference>
<proteinExistence type="predicted"/>
<evidence type="ECO:0000313" key="2">
    <source>
        <dbReference type="Proteomes" id="UP000249390"/>
    </source>
</evidence>
<dbReference type="Proteomes" id="UP000249390">
    <property type="component" value="Unassembled WGS sequence"/>
</dbReference>
<name>A0A328DA90_9ASTE</name>
<comment type="caution">
    <text evidence="1">The sequence shown here is derived from an EMBL/GenBank/DDBJ whole genome shotgun (WGS) entry which is preliminary data.</text>
</comment>
<reference evidence="1 2" key="1">
    <citation type="submission" date="2018-06" db="EMBL/GenBank/DDBJ databases">
        <title>The Genome of Cuscuta australis (Dodder) Provides Insight into the Evolution of Plant Parasitism.</title>
        <authorList>
            <person name="Liu H."/>
        </authorList>
    </citation>
    <scope>NUCLEOTIDE SEQUENCE [LARGE SCALE GENOMIC DNA]</scope>
    <source>
        <strain evidence="2">cv. Yunnan</strain>
        <tissue evidence="1">Vines</tissue>
    </source>
</reference>
<protein>
    <submittedName>
        <fullName evidence="1">Uncharacterized protein</fullName>
    </submittedName>
</protein>
<keyword evidence="2" id="KW-1185">Reference proteome</keyword>